<reference evidence="1" key="1">
    <citation type="submission" date="2014-11" db="EMBL/GenBank/DDBJ databases">
        <authorList>
            <person name="Amaro Gonzalez C."/>
        </authorList>
    </citation>
    <scope>NUCLEOTIDE SEQUENCE</scope>
</reference>
<dbReference type="EMBL" id="GBXM01023739">
    <property type="protein sequence ID" value="JAH84838.1"/>
    <property type="molecule type" value="Transcribed_RNA"/>
</dbReference>
<reference evidence="1" key="2">
    <citation type="journal article" date="2015" name="Fish Shellfish Immunol.">
        <title>Early steps in the European eel (Anguilla anguilla)-Vibrio vulnificus interaction in the gills: Role of the RtxA13 toxin.</title>
        <authorList>
            <person name="Callol A."/>
            <person name="Pajuelo D."/>
            <person name="Ebbesson L."/>
            <person name="Teles M."/>
            <person name="MacKenzie S."/>
            <person name="Amaro C."/>
        </authorList>
    </citation>
    <scope>NUCLEOTIDE SEQUENCE</scope>
</reference>
<dbReference type="AlphaFoldDB" id="A0A0E9W5V0"/>
<accession>A0A0E9W5V0</accession>
<evidence type="ECO:0000313" key="1">
    <source>
        <dbReference type="EMBL" id="JAH84838.1"/>
    </source>
</evidence>
<protein>
    <submittedName>
        <fullName evidence="1">Uncharacterized protein</fullName>
    </submittedName>
</protein>
<sequence length="30" mass="3711">MFFTTLQMFVLLDTLYSRDIFLFLNCSFHF</sequence>
<proteinExistence type="predicted"/>
<organism evidence="1">
    <name type="scientific">Anguilla anguilla</name>
    <name type="common">European freshwater eel</name>
    <name type="synonym">Muraena anguilla</name>
    <dbReference type="NCBI Taxonomy" id="7936"/>
    <lineage>
        <taxon>Eukaryota</taxon>
        <taxon>Metazoa</taxon>
        <taxon>Chordata</taxon>
        <taxon>Craniata</taxon>
        <taxon>Vertebrata</taxon>
        <taxon>Euteleostomi</taxon>
        <taxon>Actinopterygii</taxon>
        <taxon>Neopterygii</taxon>
        <taxon>Teleostei</taxon>
        <taxon>Anguilliformes</taxon>
        <taxon>Anguillidae</taxon>
        <taxon>Anguilla</taxon>
    </lineage>
</organism>
<name>A0A0E9W5V0_ANGAN</name>